<dbReference type="Proteomes" id="UP000198553">
    <property type="component" value="Unassembled WGS sequence"/>
</dbReference>
<sequence length="197" mass="22411">MKLNPVILIIVAVLGVYVGLSINKEQPVPSVMSEEKTIKTDSVEQEKVENSKGERLREGATSEYNYKIIYEVEKRYDGALSYYVLIDPVNVENTKFKDKMNYIVNDLVKKKGNKISVEIYDNKDALVLHYKLYGDMSLGRVLNNEEYIFVGNHHVAGFSGELNTDLFFNTLYYYPAANSEDNPLVGKYAGAIEYNPK</sequence>
<dbReference type="EMBL" id="FOBW01000005">
    <property type="protein sequence ID" value="SEM73335.1"/>
    <property type="molecule type" value="Genomic_DNA"/>
</dbReference>
<dbReference type="OrthoDB" id="9830961at2"/>
<reference evidence="2" key="1">
    <citation type="submission" date="2016-10" db="EMBL/GenBank/DDBJ databases">
        <authorList>
            <person name="Varghese N."/>
            <person name="Submissions S."/>
        </authorList>
    </citation>
    <scope>NUCLEOTIDE SEQUENCE [LARGE SCALE GENOMIC DNA]</scope>
    <source>
        <strain evidence="2">B48,IBRC-M 10115,DSM 25386,CECT 8001</strain>
    </source>
</reference>
<evidence type="ECO:0000313" key="2">
    <source>
        <dbReference type="Proteomes" id="UP000198553"/>
    </source>
</evidence>
<accession>A0A1H8ARK7</accession>
<protein>
    <submittedName>
        <fullName evidence="1">Uncharacterized protein</fullName>
    </submittedName>
</protein>
<dbReference type="RefSeq" id="WP_090743889.1">
    <property type="nucleotide sequence ID" value="NZ_FOBW01000005.1"/>
</dbReference>
<gene>
    <name evidence="1" type="ORF">SAMN05192533_105128</name>
</gene>
<evidence type="ECO:0000313" key="1">
    <source>
        <dbReference type="EMBL" id="SEM73335.1"/>
    </source>
</evidence>
<proteinExistence type="predicted"/>
<name>A0A1H8ARK7_9BACI</name>
<keyword evidence="2" id="KW-1185">Reference proteome</keyword>
<organism evidence="1 2">
    <name type="scientific">Mesobacillus persicus</name>
    <dbReference type="NCBI Taxonomy" id="930146"/>
    <lineage>
        <taxon>Bacteria</taxon>
        <taxon>Bacillati</taxon>
        <taxon>Bacillota</taxon>
        <taxon>Bacilli</taxon>
        <taxon>Bacillales</taxon>
        <taxon>Bacillaceae</taxon>
        <taxon>Mesobacillus</taxon>
    </lineage>
</organism>
<dbReference type="AlphaFoldDB" id="A0A1H8ARK7"/>